<dbReference type="Gene3D" id="3.30.160.60">
    <property type="entry name" value="Classic Zinc Finger"/>
    <property type="match status" value="1"/>
</dbReference>
<keyword evidence="4 7" id="KW-0863">Zinc-finger</keyword>
<evidence type="ECO:0000256" key="8">
    <source>
        <dbReference type="SAM" id="MobiDB-lite"/>
    </source>
</evidence>
<evidence type="ECO:0000256" key="5">
    <source>
        <dbReference type="ARBA" id="ARBA00022833"/>
    </source>
</evidence>
<keyword evidence="5" id="KW-0862">Zinc</keyword>
<keyword evidence="6" id="KW-0539">Nucleus</keyword>
<feature type="compositionally biased region" description="Pro residues" evidence="8">
    <location>
        <begin position="150"/>
        <end position="159"/>
    </location>
</feature>
<evidence type="ECO:0000256" key="2">
    <source>
        <dbReference type="ARBA" id="ARBA00022723"/>
    </source>
</evidence>
<evidence type="ECO:0000256" key="4">
    <source>
        <dbReference type="ARBA" id="ARBA00022771"/>
    </source>
</evidence>
<keyword evidence="11" id="KW-1185">Reference proteome</keyword>
<dbReference type="Proteomes" id="UP000559256">
    <property type="component" value="Unassembled WGS sequence"/>
</dbReference>
<dbReference type="InterPro" id="IPR013087">
    <property type="entry name" value="Znf_C2H2_type"/>
</dbReference>
<dbReference type="InterPro" id="IPR036236">
    <property type="entry name" value="Znf_C2H2_sf"/>
</dbReference>
<dbReference type="Pfam" id="PF00096">
    <property type="entry name" value="zf-C2H2"/>
    <property type="match status" value="2"/>
</dbReference>
<keyword evidence="2" id="KW-0479">Metal-binding</keyword>
<dbReference type="GO" id="GO:0008270">
    <property type="term" value="F:zinc ion binding"/>
    <property type="evidence" value="ECO:0007669"/>
    <property type="project" value="UniProtKB-KW"/>
</dbReference>
<dbReference type="SUPFAM" id="SSF57667">
    <property type="entry name" value="beta-beta-alpha zinc fingers"/>
    <property type="match status" value="1"/>
</dbReference>
<dbReference type="SMART" id="SM00355">
    <property type="entry name" value="ZnF_C2H2"/>
    <property type="match status" value="2"/>
</dbReference>
<feature type="compositionally biased region" description="Polar residues" evidence="8">
    <location>
        <begin position="114"/>
        <end position="124"/>
    </location>
</feature>
<comment type="caution">
    <text evidence="10">The sequence shown here is derived from an EMBL/GenBank/DDBJ whole genome shotgun (WGS) entry which is preliminary data.</text>
</comment>
<keyword evidence="3" id="KW-0677">Repeat</keyword>
<dbReference type="PANTHER" id="PTHR16515:SF66">
    <property type="entry name" value="C2H2-TYPE DOMAIN-CONTAINING PROTEIN"/>
    <property type="match status" value="1"/>
</dbReference>
<dbReference type="EMBL" id="JAACJM010000186">
    <property type="protein sequence ID" value="KAF5339245.1"/>
    <property type="molecule type" value="Genomic_DNA"/>
</dbReference>
<dbReference type="PANTHER" id="PTHR16515">
    <property type="entry name" value="PR DOMAIN ZINC FINGER PROTEIN"/>
    <property type="match status" value="1"/>
</dbReference>
<dbReference type="AlphaFoldDB" id="A0A8H5CCK6"/>
<reference evidence="10 11" key="1">
    <citation type="journal article" date="2020" name="ISME J.">
        <title>Uncovering the hidden diversity of litter-decomposition mechanisms in mushroom-forming fungi.</title>
        <authorList>
            <person name="Floudas D."/>
            <person name="Bentzer J."/>
            <person name="Ahren D."/>
            <person name="Johansson T."/>
            <person name="Persson P."/>
            <person name="Tunlid A."/>
        </authorList>
    </citation>
    <scope>NUCLEOTIDE SEQUENCE [LARGE SCALE GENOMIC DNA]</scope>
    <source>
        <strain evidence="10 11">CBS 291.85</strain>
    </source>
</reference>
<evidence type="ECO:0000313" key="11">
    <source>
        <dbReference type="Proteomes" id="UP000559256"/>
    </source>
</evidence>
<dbReference type="GO" id="GO:0010468">
    <property type="term" value="P:regulation of gene expression"/>
    <property type="evidence" value="ECO:0007669"/>
    <property type="project" value="TreeGrafter"/>
</dbReference>
<protein>
    <recommendedName>
        <fullName evidence="9">C2H2-type domain-containing protein</fullName>
    </recommendedName>
</protein>
<dbReference type="PROSITE" id="PS50157">
    <property type="entry name" value="ZINC_FINGER_C2H2_2"/>
    <property type="match status" value="1"/>
</dbReference>
<feature type="region of interest" description="Disordered" evidence="8">
    <location>
        <begin position="112"/>
        <end position="168"/>
    </location>
</feature>
<dbReference type="GO" id="GO:0005634">
    <property type="term" value="C:nucleus"/>
    <property type="evidence" value="ECO:0007669"/>
    <property type="project" value="UniProtKB-SubCell"/>
</dbReference>
<evidence type="ECO:0000256" key="7">
    <source>
        <dbReference type="PROSITE-ProRule" id="PRU00042"/>
    </source>
</evidence>
<proteinExistence type="predicted"/>
<evidence type="ECO:0000259" key="9">
    <source>
        <dbReference type="PROSITE" id="PS50157"/>
    </source>
</evidence>
<feature type="region of interest" description="Disordered" evidence="8">
    <location>
        <begin position="181"/>
        <end position="224"/>
    </location>
</feature>
<accession>A0A8H5CCK6</accession>
<organism evidence="10 11">
    <name type="scientific">Tetrapyrgos nigripes</name>
    <dbReference type="NCBI Taxonomy" id="182062"/>
    <lineage>
        <taxon>Eukaryota</taxon>
        <taxon>Fungi</taxon>
        <taxon>Dikarya</taxon>
        <taxon>Basidiomycota</taxon>
        <taxon>Agaricomycotina</taxon>
        <taxon>Agaricomycetes</taxon>
        <taxon>Agaricomycetidae</taxon>
        <taxon>Agaricales</taxon>
        <taxon>Marasmiineae</taxon>
        <taxon>Marasmiaceae</taxon>
        <taxon>Tetrapyrgos</taxon>
    </lineage>
</organism>
<gene>
    <name evidence="10" type="ORF">D9758_013296</name>
</gene>
<dbReference type="OrthoDB" id="3437960at2759"/>
<name>A0A8H5CCK6_9AGAR</name>
<feature type="domain" description="C2H2-type" evidence="9">
    <location>
        <begin position="303"/>
        <end position="330"/>
    </location>
</feature>
<feature type="compositionally biased region" description="Low complexity" evidence="8">
    <location>
        <begin position="184"/>
        <end position="201"/>
    </location>
</feature>
<sequence>MATHPSSTMQPVYIQTYYDQTDSVAVGGLQRMNGAAQPTHYTMAGDEPPVSGDDRYLTPYHPPQYYFPPFNDTARLSMYPPRSLHPPGFGAYSVPPTIERPQLQVGEDRLFNSHPHSIYSSSQHGAAHPPATPSLGRYLPPRPYREDMPAPIPLHPLTPPHATTTLHPRPDILDLQSLSPEYNQSQSSFSPPASSPGYSGSETGIGTPPFFAEPSNCWQGPGDQVARSLSNPACGGFVGKGGVYSNRASSSDGMPFVPWTTRDAARPHLDGASATGIAKKTVASPANEMAAKNRRLGKNKKSYTCDLCSASFTAKHNLTHHTNSHFGIRNFQCEGCQRTFVTKHVLKRHWDSCKKK</sequence>
<evidence type="ECO:0000256" key="1">
    <source>
        <dbReference type="ARBA" id="ARBA00004123"/>
    </source>
</evidence>
<comment type="subcellular location">
    <subcellularLocation>
        <location evidence="1">Nucleus</location>
    </subcellularLocation>
</comment>
<evidence type="ECO:0000256" key="6">
    <source>
        <dbReference type="ARBA" id="ARBA00023242"/>
    </source>
</evidence>
<dbReference type="PROSITE" id="PS00028">
    <property type="entry name" value="ZINC_FINGER_C2H2_1"/>
    <property type="match status" value="1"/>
</dbReference>
<evidence type="ECO:0000313" key="10">
    <source>
        <dbReference type="EMBL" id="KAF5339245.1"/>
    </source>
</evidence>
<dbReference type="InterPro" id="IPR050331">
    <property type="entry name" value="Zinc_finger"/>
</dbReference>
<evidence type="ECO:0000256" key="3">
    <source>
        <dbReference type="ARBA" id="ARBA00022737"/>
    </source>
</evidence>